<accession>A0A5B8FJG5</accession>
<keyword evidence="3" id="KW-0597">Phosphoprotein</keyword>
<keyword evidence="7" id="KW-0067">ATP-binding</keyword>
<dbReference type="SUPFAM" id="SSF55874">
    <property type="entry name" value="ATPase domain of HSP90 chaperone/DNA topoisomerase II/histidine kinase"/>
    <property type="match status" value="1"/>
</dbReference>
<dbReference type="PANTHER" id="PTHR43065:SF10">
    <property type="entry name" value="PEROXIDE STRESS-ACTIVATED HISTIDINE KINASE MAK3"/>
    <property type="match status" value="1"/>
</dbReference>
<protein>
    <recommendedName>
        <fullName evidence="2">histidine kinase</fullName>
        <ecNumber evidence="2">2.7.13.3</ecNumber>
    </recommendedName>
</protein>
<keyword evidence="5" id="KW-0547">Nucleotide-binding</keyword>
<gene>
    <name evidence="10" type="ORF">FDP22_20445</name>
</gene>
<dbReference type="SMART" id="SM00387">
    <property type="entry name" value="HATPase_c"/>
    <property type="match status" value="1"/>
</dbReference>
<dbReference type="GO" id="GO:0005524">
    <property type="term" value="F:ATP binding"/>
    <property type="evidence" value="ECO:0007669"/>
    <property type="project" value="UniProtKB-KW"/>
</dbReference>
<comment type="catalytic activity">
    <reaction evidence="1">
        <text>ATP + protein L-histidine = ADP + protein N-phospho-L-histidine.</text>
        <dbReference type="EC" id="2.7.13.3"/>
    </reaction>
</comment>
<keyword evidence="10" id="KW-0614">Plasmid</keyword>
<evidence type="ECO:0000256" key="3">
    <source>
        <dbReference type="ARBA" id="ARBA00022553"/>
    </source>
</evidence>
<dbReference type="Gene3D" id="3.30.565.10">
    <property type="entry name" value="Histidine kinase-like ATPase, C-terminal domain"/>
    <property type="match status" value="1"/>
</dbReference>
<evidence type="ECO:0000256" key="5">
    <source>
        <dbReference type="ARBA" id="ARBA00022741"/>
    </source>
</evidence>
<proteinExistence type="predicted"/>
<evidence type="ECO:0000256" key="2">
    <source>
        <dbReference type="ARBA" id="ARBA00012438"/>
    </source>
</evidence>
<dbReference type="EMBL" id="CP040819">
    <property type="protein sequence ID" value="QDL94298.1"/>
    <property type="molecule type" value="Genomic_DNA"/>
</dbReference>
<feature type="domain" description="Histidine kinase" evidence="9">
    <location>
        <begin position="1"/>
        <end position="179"/>
    </location>
</feature>
<dbReference type="InterPro" id="IPR004358">
    <property type="entry name" value="Sig_transdc_His_kin-like_C"/>
</dbReference>
<keyword evidence="11" id="KW-1185">Reference proteome</keyword>
<dbReference type="OrthoDB" id="9795133at2"/>
<dbReference type="AlphaFoldDB" id="A0A5B8FJG5"/>
<evidence type="ECO:0000313" key="11">
    <source>
        <dbReference type="Proteomes" id="UP000305888"/>
    </source>
</evidence>
<keyword evidence="4" id="KW-0808">Transferase</keyword>
<evidence type="ECO:0000256" key="7">
    <source>
        <dbReference type="ARBA" id="ARBA00022840"/>
    </source>
</evidence>
<dbReference type="GO" id="GO:0004673">
    <property type="term" value="F:protein histidine kinase activity"/>
    <property type="evidence" value="ECO:0007669"/>
    <property type="project" value="UniProtKB-EC"/>
</dbReference>
<dbReference type="Pfam" id="PF02518">
    <property type="entry name" value="HATPase_c"/>
    <property type="match status" value="1"/>
</dbReference>
<dbReference type="PANTHER" id="PTHR43065">
    <property type="entry name" value="SENSOR HISTIDINE KINASE"/>
    <property type="match status" value="1"/>
</dbReference>
<keyword evidence="8" id="KW-0902">Two-component regulatory system</keyword>
<dbReference type="GO" id="GO:0000160">
    <property type="term" value="P:phosphorelay signal transduction system"/>
    <property type="evidence" value="ECO:0007669"/>
    <property type="project" value="UniProtKB-KW"/>
</dbReference>
<dbReference type="InterPro" id="IPR036890">
    <property type="entry name" value="HATPase_C_sf"/>
</dbReference>
<evidence type="ECO:0000256" key="1">
    <source>
        <dbReference type="ARBA" id="ARBA00000085"/>
    </source>
</evidence>
<dbReference type="PRINTS" id="PR00344">
    <property type="entry name" value="BCTRLSENSOR"/>
</dbReference>
<geneLocation type="plasmid" evidence="11">
    <name>pd4m1a</name>
</geneLocation>
<name>A0A5B8FJG5_9RHOB</name>
<dbReference type="InterPro" id="IPR005467">
    <property type="entry name" value="His_kinase_dom"/>
</dbReference>
<evidence type="ECO:0000256" key="6">
    <source>
        <dbReference type="ARBA" id="ARBA00022777"/>
    </source>
</evidence>
<evidence type="ECO:0000256" key="4">
    <source>
        <dbReference type="ARBA" id="ARBA00022679"/>
    </source>
</evidence>
<reference evidence="10 11" key="1">
    <citation type="submission" date="2019-06" db="EMBL/GenBank/DDBJ databases">
        <title>Genome sequence of Rhodobacteraceae bacterium D4M1.</title>
        <authorList>
            <person name="Cao J."/>
        </authorList>
    </citation>
    <scope>NUCLEOTIDE SEQUENCE [LARGE SCALE GENOMIC DNA]</scope>
    <source>
        <strain evidence="10 11">D4M1</strain>
        <plasmid evidence="11">pd4m1a</plasmid>
    </source>
</reference>
<organism evidence="10 11">
    <name type="scientific">Paroceanicella profunda</name>
    <dbReference type="NCBI Taxonomy" id="2579971"/>
    <lineage>
        <taxon>Bacteria</taxon>
        <taxon>Pseudomonadati</taxon>
        <taxon>Pseudomonadota</taxon>
        <taxon>Alphaproteobacteria</taxon>
        <taxon>Rhodobacterales</taxon>
        <taxon>Paracoccaceae</taxon>
        <taxon>Paroceanicella</taxon>
    </lineage>
</organism>
<keyword evidence="6" id="KW-0418">Kinase</keyword>
<sequence length="185" mass="19891">MEQIVRDGRRAAAIVRRICTLVRRAETERRPVDINDAILELRLLVEGDLRRNAVNLGFDLDPHLPRVEGDRVQIQQVVLNLLKNAMEAMRGESGTERRIRVVTRTLEGAVEILVADTGTGIPAPASGDIFSAFYTTRPQGMGLGLTVSRSIATAHGGSLRAEPAPGGGTVFRLALPALPGRAAPA</sequence>
<evidence type="ECO:0000259" key="9">
    <source>
        <dbReference type="PROSITE" id="PS50109"/>
    </source>
</evidence>
<dbReference type="EC" id="2.7.13.3" evidence="2"/>
<dbReference type="Proteomes" id="UP000305888">
    <property type="component" value="Plasmid pD4M1A"/>
</dbReference>
<dbReference type="KEGG" id="ppru:FDP22_20445"/>
<evidence type="ECO:0000313" key="10">
    <source>
        <dbReference type="EMBL" id="QDL94298.1"/>
    </source>
</evidence>
<evidence type="ECO:0000256" key="8">
    <source>
        <dbReference type="ARBA" id="ARBA00023012"/>
    </source>
</evidence>
<dbReference type="InterPro" id="IPR003594">
    <property type="entry name" value="HATPase_dom"/>
</dbReference>
<dbReference type="PROSITE" id="PS50109">
    <property type="entry name" value="HIS_KIN"/>
    <property type="match status" value="1"/>
</dbReference>